<dbReference type="AlphaFoldDB" id="A0A830GV73"/>
<feature type="transmembrane region" description="Helical" evidence="1">
    <location>
        <begin position="60"/>
        <end position="82"/>
    </location>
</feature>
<reference evidence="2" key="1">
    <citation type="journal article" date="2014" name="Int. J. Syst. Evol. Microbiol.">
        <title>Complete genome sequence of Corynebacterium casei LMG S-19264T (=DSM 44701T), isolated from a smear-ripened cheese.</title>
        <authorList>
            <consortium name="US DOE Joint Genome Institute (JGI-PGF)"/>
            <person name="Walter F."/>
            <person name="Albersmeier A."/>
            <person name="Kalinowski J."/>
            <person name="Ruckert C."/>
        </authorList>
    </citation>
    <scope>NUCLEOTIDE SEQUENCE</scope>
    <source>
        <strain evidence="2">JCM 10088</strain>
    </source>
</reference>
<dbReference type="RefSeq" id="WP_188595891.1">
    <property type="nucleotide sequence ID" value="NZ_BMNL01000001.1"/>
</dbReference>
<feature type="transmembrane region" description="Helical" evidence="1">
    <location>
        <begin position="97"/>
        <end position="116"/>
    </location>
</feature>
<keyword evidence="3" id="KW-1185">Reference proteome</keyword>
<feature type="transmembrane region" description="Helical" evidence="1">
    <location>
        <begin position="5"/>
        <end position="23"/>
    </location>
</feature>
<feature type="transmembrane region" description="Helical" evidence="1">
    <location>
        <begin position="29"/>
        <end position="48"/>
    </location>
</feature>
<keyword evidence="1" id="KW-1133">Transmembrane helix</keyword>
<dbReference type="PANTHER" id="PTHR39419">
    <property type="entry name" value="SLL0814 PROTEIN"/>
    <property type="match status" value="1"/>
</dbReference>
<comment type="caution">
    <text evidence="2">The sequence shown here is derived from an EMBL/GenBank/DDBJ whole genome shotgun (WGS) entry which is preliminary data.</text>
</comment>
<evidence type="ECO:0000256" key="1">
    <source>
        <dbReference type="SAM" id="Phobius"/>
    </source>
</evidence>
<gene>
    <name evidence="2" type="ORF">GCM10007981_05350</name>
</gene>
<dbReference type="Proteomes" id="UP000610960">
    <property type="component" value="Unassembled WGS sequence"/>
</dbReference>
<evidence type="ECO:0000313" key="3">
    <source>
        <dbReference type="Proteomes" id="UP000610960"/>
    </source>
</evidence>
<feature type="transmembrane region" description="Helical" evidence="1">
    <location>
        <begin position="156"/>
        <end position="177"/>
    </location>
</feature>
<keyword evidence="1" id="KW-0472">Membrane</keyword>
<accession>A0A830GV73</accession>
<dbReference type="OrthoDB" id="107798at2157"/>
<reference evidence="2" key="2">
    <citation type="submission" date="2020-09" db="EMBL/GenBank/DDBJ databases">
        <authorList>
            <person name="Sun Q."/>
            <person name="Ohkuma M."/>
        </authorList>
    </citation>
    <scope>NUCLEOTIDE SEQUENCE</scope>
    <source>
        <strain evidence="2">JCM 10088</strain>
    </source>
</reference>
<dbReference type="Pfam" id="PF04240">
    <property type="entry name" value="Caroten_synth"/>
    <property type="match status" value="1"/>
</dbReference>
<dbReference type="InterPro" id="IPR007354">
    <property type="entry name" value="CruF-like"/>
</dbReference>
<dbReference type="PANTHER" id="PTHR39419:SF1">
    <property type="entry name" value="SLL0814 PROTEIN"/>
    <property type="match status" value="1"/>
</dbReference>
<dbReference type="EMBL" id="BMNL01000001">
    <property type="protein sequence ID" value="GGP19880.1"/>
    <property type="molecule type" value="Genomic_DNA"/>
</dbReference>
<evidence type="ECO:0000313" key="2">
    <source>
        <dbReference type="EMBL" id="GGP19880.1"/>
    </source>
</evidence>
<organism evidence="2 3">
    <name type="scientific">Thermocladium modestius</name>
    <dbReference type="NCBI Taxonomy" id="62609"/>
    <lineage>
        <taxon>Archaea</taxon>
        <taxon>Thermoproteota</taxon>
        <taxon>Thermoprotei</taxon>
        <taxon>Thermoproteales</taxon>
        <taxon>Thermoproteaceae</taxon>
        <taxon>Thermocladium</taxon>
    </lineage>
</organism>
<name>A0A830GV73_9CREN</name>
<feature type="transmembrane region" description="Helical" evidence="1">
    <location>
        <begin position="189"/>
        <end position="209"/>
    </location>
</feature>
<proteinExistence type="predicted"/>
<sequence length="250" mass="27029">MDKLTVVWTATFLYVPFLLLSYIHLPRAVGSVIGLLGSPIYLIAAYLLNSITVMGARRSIVFLAISSSVSFLFEFVGVHYGVPFGSYRYTAAMGPELLGVPFFIPLLWASLGYFSLMASGNYYAAAVGMVALDAGFDPLLSGPLGLWKWRGGGQYFGVPLTNFAGWLVVSLIIYLLFKASTRYRPKPSAAGLLFYISYYATWILAAFMLGLPKVGLASITLLATYSAVIGALLATRGRRGPSRQANGQST</sequence>
<feature type="transmembrane region" description="Helical" evidence="1">
    <location>
        <begin position="123"/>
        <end position="144"/>
    </location>
</feature>
<feature type="transmembrane region" description="Helical" evidence="1">
    <location>
        <begin position="215"/>
        <end position="234"/>
    </location>
</feature>
<protein>
    <submittedName>
        <fullName evidence="2">Membrane protein</fullName>
    </submittedName>
</protein>
<keyword evidence="1" id="KW-0812">Transmembrane</keyword>